<feature type="non-terminal residue" evidence="2">
    <location>
        <position position="868"/>
    </location>
</feature>
<dbReference type="InterPro" id="IPR000477">
    <property type="entry name" value="RT_dom"/>
</dbReference>
<proteinExistence type="predicted"/>
<sequence>MEDFSDFIEDMELEDPPLIGGSFTWRKGDNYDTAARLDRFLFSEEWEVSFRKIKQTIMPRVTSDHNPLLLECGNWERSLSYFKFENWWLQTENFNERIKGWWDSEIFMGRPDYILACKLKSLKVKLKEWSRTAQGNLVEFEEVAKKEEVAWRQRSRAIWLKEGDKNTKFFHRTANCHKRYNSIDSLLINGANVSEPAMIREEIIDFYQNLYKENEHWRPQFSPTDQATLNEEDNVMLQSQFGEQEIKECVFACAGDKAPGPDGFTMTFFIQCWEVVKMDVIATIQNFHSQGYFEKSFNATFIALIPKKMGATELKDFRCISLISSVYKIISKLLTERLKKVMSKLVDKHQMAFIKGRQIMDAILIANEYVDVRNLNKVPGVLCKLDIEKAYDHLNWNYLWNTLVRMGFGNRWINWLKYCVSTVKFSVLINGTPSGFFHSERGLRQGDPISPFLFILAMGGLSDMLKTTQLNNRIKGFGMNDSDILGLNISHLQYADDTLVFCGAEKEQLKYLRIIFVLFEAVSGLHINWGKSFIYPVNEVPDINSLADILGGKVGELPTTYLGMPLGAMSKSRNIWNAVVEKCGKKLVNWRSQYLSLGGRLTLINSVLDAMPTYMMSLLPLPGNVLEKLDSIRRNFLWQGNGEGEKKYHLVKWEVVTNSKKEGGMGIKNLKVQNQSLLLKWLWRFVSGEQGLWKDAIVSRYTMEGLWITKQVRSPYGVGLWRTIRNQWPKLWGNSRIVIGNGRRTSFWNDVWVGQYPLIQLYPVIYNLNQQKEATVADVRDNQGWNLSFRRMLNDWEIDSLTDFYNTLEQAINFQPNEDNLHWLKAKNGKFTVKSAYRHLDRPAAMLLPWPWKMIWKVKVPHKVACFT</sequence>
<name>A0AAF0U9V5_SOLVR</name>
<dbReference type="InterPro" id="IPR036691">
    <property type="entry name" value="Endo/exonu/phosph_ase_sf"/>
</dbReference>
<evidence type="ECO:0000313" key="3">
    <source>
        <dbReference type="Proteomes" id="UP001234989"/>
    </source>
</evidence>
<keyword evidence="3" id="KW-1185">Reference proteome</keyword>
<dbReference type="CDD" id="cd01650">
    <property type="entry name" value="RT_nLTR_like"/>
    <property type="match status" value="1"/>
</dbReference>
<dbReference type="PANTHER" id="PTHR33116:SF85">
    <property type="entry name" value="REVERSE TRANSCRIPTASE ZINC-BINDING DOMAIN-CONTAINING PROTEIN"/>
    <property type="match status" value="1"/>
</dbReference>
<dbReference type="PROSITE" id="PS50878">
    <property type="entry name" value="RT_POL"/>
    <property type="match status" value="1"/>
</dbReference>
<dbReference type="Proteomes" id="UP001234989">
    <property type="component" value="Chromosome 8"/>
</dbReference>
<protein>
    <recommendedName>
        <fullName evidence="1">Reverse transcriptase domain-containing protein</fullName>
    </recommendedName>
</protein>
<dbReference type="Pfam" id="PF00078">
    <property type="entry name" value="RVT_1"/>
    <property type="match status" value="1"/>
</dbReference>
<dbReference type="AlphaFoldDB" id="A0AAF0U9V5"/>
<reference evidence="2" key="1">
    <citation type="submission" date="2023-08" db="EMBL/GenBank/DDBJ databases">
        <title>A de novo genome assembly of Solanum verrucosum Schlechtendal, a Mexican diploid species geographically isolated from the other diploid A-genome species in potato relatives.</title>
        <authorList>
            <person name="Hosaka K."/>
        </authorList>
    </citation>
    <scope>NUCLEOTIDE SEQUENCE</scope>
    <source>
        <tissue evidence="2">Young leaves</tissue>
    </source>
</reference>
<feature type="domain" description="Reverse transcriptase" evidence="1">
    <location>
        <begin position="286"/>
        <end position="566"/>
    </location>
</feature>
<evidence type="ECO:0000259" key="1">
    <source>
        <dbReference type="PROSITE" id="PS50878"/>
    </source>
</evidence>
<dbReference type="EMBL" id="CP133619">
    <property type="protein sequence ID" value="WMV41820.1"/>
    <property type="molecule type" value="Genomic_DNA"/>
</dbReference>
<dbReference type="InterPro" id="IPR043502">
    <property type="entry name" value="DNA/RNA_pol_sf"/>
</dbReference>
<organism evidence="2 3">
    <name type="scientific">Solanum verrucosum</name>
    <dbReference type="NCBI Taxonomy" id="315347"/>
    <lineage>
        <taxon>Eukaryota</taxon>
        <taxon>Viridiplantae</taxon>
        <taxon>Streptophyta</taxon>
        <taxon>Embryophyta</taxon>
        <taxon>Tracheophyta</taxon>
        <taxon>Spermatophyta</taxon>
        <taxon>Magnoliopsida</taxon>
        <taxon>eudicotyledons</taxon>
        <taxon>Gunneridae</taxon>
        <taxon>Pentapetalae</taxon>
        <taxon>asterids</taxon>
        <taxon>lamiids</taxon>
        <taxon>Solanales</taxon>
        <taxon>Solanaceae</taxon>
        <taxon>Solanoideae</taxon>
        <taxon>Solaneae</taxon>
        <taxon>Solanum</taxon>
    </lineage>
</organism>
<dbReference type="Gene3D" id="3.60.10.10">
    <property type="entry name" value="Endonuclease/exonuclease/phosphatase"/>
    <property type="match status" value="1"/>
</dbReference>
<dbReference type="SUPFAM" id="SSF56219">
    <property type="entry name" value="DNase I-like"/>
    <property type="match status" value="1"/>
</dbReference>
<evidence type="ECO:0000313" key="2">
    <source>
        <dbReference type="EMBL" id="WMV41820.1"/>
    </source>
</evidence>
<accession>A0AAF0U9V5</accession>
<gene>
    <name evidence="2" type="ORF">MTR67_035205</name>
</gene>
<dbReference type="PANTHER" id="PTHR33116">
    <property type="entry name" value="REVERSE TRANSCRIPTASE ZINC-BINDING DOMAIN-CONTAINING PROTEIN-RELATED-RELATED"/>
    <property type="match status" value="1"/>
</dbReference>
<dbReference type="SUPFAM" id="SSF56672">
    <property type="entry name" value="DNA/RNA polymerases"/>
    <property type="match status" value="1"/>
</dbReference>